<comment type="caution">
    <text evidence="2">The sequence shown here is derived from an EMBL/GenBank/DDBJ whole genome shotgun (WGS) entry which is preliminary data.</text>
</comment>
<dbReference type="OrthoDB" id="1154025at2"/>
<keyword evidence="1" id="KW-0175">Coiled coil</keyword>
<proteinExistence type="predicted"/>
<dbReference type="RefSeq" id="WP_116184630.1">
    <property type="nucleotide sequence ID" value="NZ_QTJX01000002.1"/>
</dbReference>
<evidence type="ECO:0000313" key="2">
    <source>
        <dbReference type="EMBL" id="RDY60020.1"/>
    </source>
</evidence>
<gene>
    <name evidence="2" type="ORF">DX873_11790</name>
</gene>
<organism evidence="2 3">
    <name type="scientific">Flagellimonas nanhaiensis</name>
    <dbReference type="NCBI Taxonomy" id="2292706"/>
    <lineage>
        <taxon>Bacteria</taxon>
        <taxon>Pseudomonadati</taxon>
        <taxon>Bacteroidota</taxon>
        <taxon>Flavobacteriia</taxon>
        <taxon>Flavobacteriales</taxon>
        <taxon>Flavobacteriaceae</taxon>
        <taxon>Flagellimonas</taxon>
    </lineage>
</organism>
<dbReference type="Proteomes" id="UP000261828">
    <property type="component" value="Unassembled WGS sequence"/>
</dbReference>
<protein>
    <submittedName>
        <fullName evidence="2">Uncharacterized protein</fullName>
    </submittedName>
</protein>
<dbReference type="AlphaFoldDB" id="A0A371JR84"/>
<keyword evidence="3" id="KW-1185">Reference proteome</keyword>
<sequence>MKTRILILSGLLFTFSFFGYAQKEIKDVPLSEGSKLTISAKAETVNNVSFTIKPTTNIDGKDLDGIKLPYEMKVAPFNQKTFKDSFLQFLERIEIYQSRNFTLYEFLKELKNTSEAKHDRKDEVLEAISKSFSDELKTKFFGKKSVTLEEIKEKLKNENLEPQKADFIEAIEGILKKRITDFLDDDLKKALKASRKPGDNNVTDLYAMRVRLEDRISTIYRYFNDQIVLLFEYDTEPVAGTLYFNKKIEGVQYFTSRSYETYFQNRVGNYHKLIKRLYSIWISHESKKNERGIKCCLDSVNPLYKSSEGNLTDDILESMTNIEYRKDSIAKTINEKVEELRKNLETIEWYEAKDFINKIKGYPENEKYSKGISLSLSEAEEYHVMKERDNYFSKNKTEAKKYLQKIRDTLLNRQTKRMVEALRKDDLKQCYYFQIQNFFKHNRKEYKSIYIDNPKQFYDRFIAITHKFRIYNRHKRKEFVYEELLKHKNKEVFNDLAKIKPNYEQKVDSLKRLRVGMDYLNTKELFFEALDKYTKSFKNELESEDVNYYINKERIELRKEIISELENLAAKDEEITFSKVYDRNATLEFIKQNSDSLIKTKVERYENLIDTKMDGSEDKVQGEFRKKVEEYQNELLTMIRKDKWLIDSDIYDKTLYDNLVLMDVTDLRAEYSKISKSQRRYFERERNAIEKTEKEIKEDISKLEADIQKQIKKAPLWNLETELLELDFNEGFTEHIVMYGTVKEVAPVDEESRDLNENWLKDILKNNNDWESNIGRKLKFVNQFPYGFSSSKDYDDFKEYKLVVYRGKHREFEVSLEKIFPNYVQKLGNNRLDFSPKNNVVTLRQEHMAEDKNNSIELRKETSSQLFDFSLYTDFVGFQDNPNGLVQVEFSKLVPLYTKRKTDHFWQRYLGQGYNFGRFNYIIPQFRWARLDSGDDSDNLPLSYATAFEGGTESRLPFVTTVSLLRYENISVGADLNLVSFDFPNSKFRFELNAGGRYGRTKVLDTRGEPIQITSDSTNVRATLDVNTWRYYPEFIFRLRPEERYGANLSLRPIRFNTVTDDFSTVSSEEKFRQDLTDNPQWLHQIEINAHFSPSGRKDNRFFFRYRYTTNADWETNGFGEIQLGYTMSFRVANKRE</sequence>
<evidence type="ECO:0000256" key="1">
    <source>
        <dbReference type="SAM" id="Coils"/>
    </source>
</evidence>
<reference evidence="2 3" key="1">
    <citation type="submission" date="2018-08" db="EMBL/GenBank/DDBJ databases">
        <title>Muricauda nanhaiensis sp. nov., isolated from seawater of the South China Sea.</title>
        <authorList>
            <person name="Dang Y."/>
        </authorList>
    </citation>
    <scope>NUCLEOTIDE SEQUENCE [LARGE SCALE GENOMIC DNA]</scope>
    <source>
        <strain evidence="2 3">SM1704</strain>
    </source>
</reference>
<feature type="coiled-coil region" evidence="1">
    <location>
        <begin position="682"/>
        <end position="713"/>
    </location>
</feature>
<name>A0A371JR84_9FLAO</name>
<evidence type="ECO:0000313" key="3">
    <source>
        <dbReference type="Proteomes" id="UP000261828"/>
    </source>
</evidence>
<dbReference type="EMBL" id="QTJX01000002">
    <property type="protein sequence ID" value="RDY60020.1"/>
    <property type="molecule type" value="Genomic_DNA"/>
</dbReference>
<accession>A0A371JR84</accession>